<keyword evidence="7" id="KW-1185">Reference proteome</keyword>
<evidence type="ECO:0000256" key="2">
    <source>
        <dbReference type="ARBA" id="ARBA00022679"/>
    </source>
</evidence>
<dbReference type="PANTHER" id="PTHR12234">
    <property type="entry name" value="FORMIMINOTRANSFERASE-CYCLODEAMINASE"/>
    <property type="match status" value="1"/>
</dbReference>
<evidence type="ECO:0000256" key="1">
    <source>
        <dbReference type="ARBA" id="ARBA00012252"/>
    </source>
</evidence>
<dbReference type="FunFam" id="1.20.120.680:FF:000001">
    <property type="entry name" value="Formimidoyltransferase cyclodeaminase"/>
    <property type="match status" value="1"/>
</dbReference>
<dbReference type="InterPro" id="IPR007044">
    <property type="entry name" value="Cyclodeamin/CycHdrlase"/>
</dbReference>
<dbReference type="GO" id="GO:0005542">
    <property type="term" value="F:folic acid binding"/>
    <property type="evidence" value="ECO:0007669"/>
    <property type="project" value="InterPro"/>
</dbReference>
<dbReference type="Proteomes" id="UP000472270">
    <property type="component" value="Unassembled WGS sequence"/>
</dbReference>
<dbReference type="InterPro" id="IPR051623">
    <property type="entry name" value="FTCD"/>
</dbReference>
<dbReference type="Pfam" id="PF02971">
    <property type="entry name" value="FTCD"/>
    <property type="match status" value="1"/>
</dbReference>
<dbReference type="EC" id="2.1.2.5" evidence="1"/>
<protein>
    <recommendedName>
        <fullName evidence="1">glutamate formimidoyltransferase</fullName>
        <ecNumber evidence="1">2.1.2.5</ecNumber>
    </recommendedName>
</protein>
<dbReference type="InterPro" id="IPR036178">
    <property type="entry name" value="Formintransfe-cycloase-like_sf"/>
</dbReference>
<proteinExistence type="predicted"/>
<dbReference type="PANTHER" id="PTHR12234:SF0">
    <property type="entry name" value="FORMIMIDOYLTRANSFERASE-CYCLODEAMINASE"/>
    <property type="match status" value="1"/>
</dbReference>
<reference evidence="6" key="1">
    <citation type="submission" date="2025-08" db="UniProtKB">
        <authorList>
            <consortium name="Ensembl"/>
        </authorList>
    </citation>
    <scope>IDENTIFICATION</scope>
</reference>
<dbReference type="SMART" id="SM01221">
    <property type="entry name" value="FTCD"/>
    <property type="match status" value="1"/>
</dbReference>
<evidence type="ECO:0000256" key="3">
    <source>
        <dbReference type="SAM" id="MobiDB-lite"/>
    </source>
</evidence>
<reference evidence="6" key="2">
    <citation type="submission" date="2025-09" db="UniProtKB">
        <authorList>
            <consortium name="Ensembl"/>
        </authorList>
    </citation>
    <scope>IDENTIFICATION</scope>
</reference>
<dbReference type="InterPro" id="IPR037064">
    <property type="entry name" value="Formiminotransferase_N_sf"/>
</dbReference>
<dbReference type="SMART" id="SM01222">
    <property type="entry name" value="FTCD_N"/>
    <property type="match status" value="1"/>
</dbReference>
<dbReference type="FunFam" id="3.30.70.670:FF:000001">
    <property type="entry name" value="Formimidoyltransferase cyclodeaminase"/>
    <property type="match status" value="1"/>
</dbReference>
<dbReference type="Gene3D" id="3.30.70.670">
    <property type="entry name" value="Formiminotransferase, C-terminal subdomain"/>
    <property type="match status" value="1"/>
</dbReference>
<keyword evidence="2" id="KW-0808">Transferase</keyword>
<dbReference type="Ensembl" id="ENSSRHT00000082696.1">
    <property type="protein sequence ID" value="ENSSRHP00000080514.1"/>
    <property type="gene ID" value="ENSSRHG00000039839.1"/>
</dbReference>
<evidence type="ECO:0000313" key="7">
    <source>
        <dbReference type="Proteomes" id="UP000472270"/>
    </source>
</evidence>
<feature type="domain" description="Formiminotransferase N-terminal subdomain" evidence="5">
    <location>
        <begin position="2"/>
        <end position="128"/>
    </location>
</feature>
<accession>A0A673LUV0</accession>
<dbReference type="InterPro" id="IPR013802">
    <property type="entry name" value="Formiminotransferase_C"/>
</dbReference>
<dbReference type="InterPro" id="IPR012886">
    <property type="entry name" value="Formiminotransferase_N"/>
</dbReference>
<dbReference type="Pfam" id="PF04961">
    <property type="entry name" value="FTCD_C"/>
    <property type="match status" value="1"/>
</dbReference>
<feature type="domain" description="Formiminotransferase C-terminal subdomain" evidence="4">
    <location>
        <begin position="129"/>
        <end position="264"/>
    </location>
</feature>
<name>A0A673LUV0_9TELE</name>
<dbReference type="InterPro" id="IPR022384">
    <property type="entry name" value="FormiminoTrfase_cat_dom_sf"/>
</dbReference>
<evidence type="ECO:0000259" key="5">
    <source>
        <dbReference type="SMART" id="SM01222"/>
    </source>
</evidence>
<sequence length="441" mass="47756">MNQTLTDAMSATEGCSLLDVDPGSSTNRTVYTFVGPPAAVIEGALNAARVAFKLIDMTKHSGTAVEAVCANEFGQRLSDMLNVPGAARKESRRSLPSIRAGNTKVNGPLNTAPPPSSLLGAPVTGARKFLIAYNMNLLSTKEQAHRITLDIREQGRGKDQPGLLRKVQGIGWYLEEANLAQVSTNILDFEVTPVHMVYEEICKDARDLNLPVAGSQIVGLIPLKAMLDCADFYIQKEKLFIVEEEHKIRLVISKLGLGLYLIAAPGGGSVSAAITAMGAALGCMVGQMTYGKRQFESLDAEMRKLIPPFHEAMNDSLLKVDADSMAFNSYMPKGTPDEIKRYGSSLLKEGLKVALGVPLSLAERINKLWPALKEMVKYGNVACKSDIQVAAKALETAVFGAYYNVIINLKDITDTEAKVSVLLKNARQNANIVLEMADQRK</sequence>
<evidence type="ECO:0000313" key="6">
    <source>
        <dbReference type="Ensembl" id="ENSSRHP00000080514.1"/>
    </source>
</evidence>
<dbReference type="GO" id="GO:0030409">
    <property type="term" value="F:glutamate formimidoyltransferase activity"/>
    <property type="evidence" value="ECO:0007669"/>
    <property type="project" value="UniProtKB-EC"/>
</dbReference>
<dbReference type="Gene3D" id="1.20.120.680">
    <property type="entry name" value="Formiminotetrahydrofolate cyclodeaminase monomer, up-and-down helical bundle"/>
    <property type="match status" value="1"/>
</dbReference>
<dbReference type="Gene3D" id="3.30.990.10">
    <property type="entry name" value="Formiminotransferase, N-terminal subdomain"/>
    <property type="match status" value="1"/>
</dbReference>
<organism evidence="6 7">
    <name type="scientific">Sinocyclocheilus rhinocerous</name>
    <dbReference type="NCBI Taxonomy" id="307959"/>
    <lineage>
        <taxon>Eukaryota</taxon>
        <taxon>Metazoa</taxon>
        <taxon>Chordata</taxon>
        <taxon>Craniata</taxon>
        <taxon>Vertebrata</taxon>
        <taxon>Euteleostomi</taxon>
        <taxon>Actinopterygii</taxon>
        <taxon>Neopterygii</taxon>
        <taxon>Teleostei</taxon>
        <taxon>Ostariophysi</taxon>
        <taxon>Cypriniformes</taxon>
        <taxon>Cyprinidae</taxon>
        <taxon>Cyprininae</taxon>
        <taxon>Sinocyclocheilus</taxon>
    </lineage>
</organism>
<feature type="region of interest" description="Disordered" evidence="3">
    <location>
        <begin position="87"/>
        <end position="113"/>
    </location>
</feature>
<evidence type="ECO:0000259" key="4">
    <source>
        <dbReference type="SMART" id="SM01221"/>
    </source>
</evidence>
<dbReference type="SUPFAM" id="SSF55116">
    <property type="entry name" value="Formiminotransferase domain of formiminotransferase-cyclodeaminase"/>
    <property type="match status" value="2"/>
</dbReference>
<dbReference type="SUPFAM" id="SSF101262">
    <property type="entry name" value="Methenyltetrahydrofolate cyclohydrolase-like"/>
    <property type="match status" value="1"/>
</dbReference>
<dbReference type="InterPro" id="IPR037070">
    <property type="entry name" value="Formiminotransferase_C_sf"/>
</dbReference>
<dbReference type="Pfam" id="PF07837">
    <property type="entry name" value="FTCD_N"/>
    <property type="match status" value="1"/>
</dbReference>
<dbReference type="AlphaFoldDB" id="A0A673LUV0"/>